<proteinExistence type="predicted"/>
<reference evidence="1 2" key="1">
    <citation type="submission" date="2018-06" db="EMBL/GenBank/DDBJ databases">
        <title>Comparative genomics reveals the genomic features of Rhizophagus irregularis, R. cerebriforme, R. diaphanum and Gigaspora rosea, and their symbiotic lifestyle signature.</title>
        <authorList>
            <person name="Morin E."/>
            <person name="San Clemente H."/>
            <person name="Chen E.C.H."/>
            <person name="De La Providencia I."/>
            <person name="Hainaut M."/>
            <person name="Kuo A."/>
            <person name="Kohler A."/>
            <person name="Murat C."/>
            <person name="Tang N."/>
            <person name="Roy S."/>
            <person name="Loubradou J."/>
            <person name="Henrissat B."/>
            <person name="Grigoriev I.V."/>
            <person name="Corradi N."/>
            <person name="Roux C."/>
            <person name="Martin F.M."/>
        </authorList>
    </citation>
    <scope>NUCLEOTIDE SEQUENCE [LARGE SCALE GENOMIC DNA]</scope>
    <source>
        <strain evidence="1 2">DAOM 194757</strain>
    </source>
</reference>
<dbReference type="AlphaFoldDB" id="A0A397UNF5"/>
<name>A0A397UNF5_9GLOM</name>
<organism evidence="1 2">
    <name type="scientific">Gigaspora rosea</name>
    <dbReference type="NCBI Taxonomy" id="44941"/>
    <lineage>
        <taxon>Eukaryota</taxon>
        <taxon>Fungi</taxon>
        <taxon>Fungi incertae sedis</taxon>
        <taxon>Mucoromycota</taxon>
        <taxon>Glomeromycotina</taxon>
        <taxon>Glomeromycetes</taxon>
        <taxon>Diversisporales</taxon>
        <taxon>Gigasporaceae</taxon>
        <taxon>Gigaspora</taxon>
    </lineage>
</organism>
<accession>A0A397UNF5</accession>
<evidence type="ECO:0000313" key="1">
    <source>
        <dbReference type="EMBL" id="RIB11041.1"/>
    </source>
</evidence>
<keyword evidence="2" id="KW-1185">Reference proteome</keyword>
<dbReference type="EMBL" id="QKWP01001179">
    <property type="protein sequence ID" value="RIB11041.1"/>
    <property type="molecule type" value="Genomic_DNA"/>
</dbReference>
<evidence type="ECO:0000313" key="2">
    <source>
        <dbReference type="Proteomes" id="UP000266673"/>
    </source>
</evidence>
<protein>
    <submittedName>
        <fullName evidence="1">Uncharacterized protein</fullName>
    </submittedName>
</protein>
<comment type="caution">
    <text evidence="1">The sequence shown here is derived from an EMBL/GenBank/DDBJ whole genome shotgun (WGS) entry which is preliminary data.</text>
</comment>
<dbReference type="Proteomes" id="UP000266673">
    <property type="component" value="Unassembled WGS sequence"/>
</dbReference>
<dbReference type="OrthoDB" id="2447121at2759"/>
<gene>
    <name evidence="1" type="ORF">C2G38_2104554</name>
</gene>
<sequence>MRKGRILVDNDLREATGSKISLIIDDIDMEENFVDYCDQCFDDIINMRLHHIS</sequence>